<dbReference type="PROSITE" id="PS51352">
    <property type="entry name" value="THIOREDOXIN_2"/>
    <property type="match status" value="1"/>
</dbReference>
<dbReference type="AlphaFoldDB" id="A0A5N6HST3"/>
<sequence length="104" mass="11487">MPTNLESSDALQEALKSENLVVINCHAVWNGPSRLFAPKFVHFAREYPQVGFYMLNVDEVSNVAAELGVRAMPTFYFFRNGEKVGEVIGANPAAVKAAIDKYHA</sequence>
<evidence type="ECO:0000313" key="4">
    <source>
        <dbReference type="EMBL" id="KAE8400291.1"/>
    </source>
</evidence>
<name>A0A5N6HST3_9EURO</name>
<keyword evidence="2" id="KW-1015">Disulfide bond</keyword>
<keyword evidence="5" id="KW-1185">Reference proteome</keyword>
<dbReference type="PIRSF" id="PIRSF000077">
    <property type="entry name" value="Thioredoxin"/>
    <property type="match status" value="1"/>
</dbReference>
<reference evidence="4 5" key="1">
    <citation type="submission" date="2019-04" db="EMBL/GenBank/DDBJ databases">
        <authorList>
            <consortium name="DOE Joint Genome Institute"/>
            <person name="Mondo S."/>
            <person name="Kjaerbolling I."/>
            <person name="Vesth T."/>
            <person name="Frisvad J.C."/>
            <person name="Nybo J.L."/>
            <person name="Theobald S."/>
            <person name="Kildgaard S."/>
            <person name="Isbrandt T."/>
            <person name="Kuo A."/>
            <person name="Sato A."/>
            <person name="Lyhne E.K."/>
            <person name="Kogle M.E."/>
            <person name="Wiebenga A."/>
            <person name="Kun R.S."/>
            <person name="Lubbers R.J."/>
            <person name="Makela M.R."/>
            <person name="Barry K."/>
            <person name="Chovatia M."/>
            <person name="Clum A."/>
            <person name="Daum C."/>
            <person name="Haridas S."/>
            <person name="He G."/>
            <person name="LaButti K."/>
            <person name="Lipzen A."/>
            <person name="Riley R."/>
            <person name="Salamov A."/>
            <person name="Simmons B.A."/>
            <person name="Magnuson J.K."/>
            <person name="Henrissat B."/>
            <person name="Mortensen U.H."/>
            <person name="Larsen T.O."/>
            <person name="Devries R.P."/>
            <person name="Grigoriev I.V."/>
            <person name="Machida M."/>
            <person name="Baker S.E."/>
            <person name="Andersen M.R."/>
            <person name="Cantor M.N."/>
            <person name="Hua S.X."/>
        </authorList>
    </citation>
    <scope>NUCLEOTIDE SEQUENCE [LARGE SCALE GENOMIC DNA]</scope>
    <source>
        <strain evidence="4 5">CBS 119388</strain>
    </source>
</reference>
<dbReference type="GeneID" id="43672683"/>
<dbReference type="CDD" id="cd02947">
    <property type="entry name" value="TRX_family"/>
    <property type="match status" value="1"/>
</dbReference>
<dbReference type="FunFam" id="3.40.30.10:FF:000245">
    <property type="entry name" value="Thioredoxin"/>
    <property type="match status" value="1"/>
</dbReference>
<dbReference type="EMBL" id="ML736818">
    <property type="protein sequence ID" value="KAE8400291.1"/>
    <property type="molecule type" value="Genomic_DNA"/>
</dbReference>
<comment type="similarity">
    <text evidence="1 3">Belongs to the thioredoxin family.</text>
</comment>
<gene>
    <name evidence="4" type="ORF">BDV37DRAFT_286788</name>
</gene>
<dbReference type="PANTHER" id="PTHR46115">
    <property type="entry name" value="THIOREDOXIN-LIKE PROTEIN 1"/>
    <property type="match status" value="1"/>
</dbReference>
<organism evidence="4 5">
    <name type="scientific">Aspergillus pseudonomiae</name>
    <dbReference type="NCBI Taxonomy" id="1506151"/>
    <lineage>
        <taxon>Eukaryota</taxon>
        <taxon>Fungi</taxon>
        <taxon>Dikarya</taxon>
        <taxon>Ascomycota</taxon>
        <taxon>Pezizomycotina</taxon>
        <taxon>Eurotiomycetes</taxon>
        <taxon>Eurotiomycetidae</taxon>
        <taxon>Eurotiales</taxon>
        <taxon>Aspergillaceae</taxon>
        <taxon>Aspergillus</taxon>
        <taxon>Aspergillus subgen. Circumdati</taxon>
    </lineage>
</organism>
<dbReference type="Proteomes" id="UP000325579">
    <property type="component" value="Unassembled WGS sequence"/>
</dbReference>
<protein>
    <recommendedName>
        <fullName evidence="3">Thioredoxin</fullName>
    </recommendedName>
</protein>
<dbReference type="Pfam" id="PF00085">
    <property type="entry name" value="Thioredoxin"/>
    <property type="match status" value="1"/>
</dbReference>
<dbReference type="Gene3D" id="3.40.30.10">
    <property type="entry name" value="Glutaredoxin"/>
    <property type="match status" value="1"/>
</dbReference>
<dbReference type="GO" id="GO:0015035">
    <property type="term" value="F:protein-disulfide reductase activity"/>
    <property type="evidence" value="ECO:0007669"/>
    <property type="project" value="InterPro"/>
</dbReference>
<evidence type="ECO:0000256" key="3">
    <source>
        <dbReference type="PIRNR" id="PIRNR000077"/>
    </source>
</evidence>
<accession>A0A5N6HST3</accession>
<evidence type="ECO:0000256" key="2">
    <source>
        <dbReference type="ARBA" id="ARBA00023157"/>
    </source>
</evidence>
<evidence type="ECO:0000256" key="1">
    <source>
        <dbReference type="ARBA" id="ARBA00008987"/>
    </source>
</evidence>
<proteinExistence type="inferred from homology"/>
<dbReference type="InterPro" id="IPR036249">
    <property type="entry name" value="Thioredoxin-like_sf"/>
</dbReference>
<dbReference type="SUPFAM" id="SSF52833">
    <property type="entry name" value="Thioredoxin-like"/>
    <property type="match status" value="1"/>
</dbReference>
<dbReference type="InterPro" id="IPR005746">
    <property type="entry name" value="Thioredoxin"/>
</dbReference>
<dbReference type="RefSeq" id="XP_031937610.1">
    <property type="nucleotide sequence ID" value="XM_032087992.1"/>
</dbReference>
<dbReference type="OrthoDB" id="10263751at2759"/>
<accession>A0A5N7D1J4</accession>
<evidence type="ECO:0000313" key="5">
    <source>
        <dbReference type="Proteomes" id="UP000325579"/>
    </source>
</evidence>
<dbReference type="InterPro" id="IPR013766">
    <property type="entry name" value="Thioredoxin_domain"/>
</dbReference>